<evidence type="ECO:0000313" key="1">
    <source>
        <dbReference type="EMBL" id="MFC0581098.1"/>
    </source>
</evidence>
<reference evidence="1 2" key="1">
    <citation type="submission" date="2024-09" db="EMBL/GenBank/DDBJ databases">
        <authorList>
            <person name="Sun Q."/>
            <person name="Mori K."/>
        </authorList>
    </citation>
    <scope>NUCLEOTIDE SEQUENCE [LARGE SCALE GENOMIC DNA]</scope>
    <source>
        <strain evidence="1 2">NCAIM B.02604</strain>
    </source>
</reference>
<evidence type="ECO:0000313" key="2">
    <source>
        <dbReference type="Proteomes" id="UP001589862"/>
    </source>
</evidence>
<protein>
    <recommendedName>
        <fullName evidence="3">Transcriptional regulator</fullName>
    </recommendedName>
</protein>
<evidence type="ECO:0008006" key="3">
    <source>
        <dbReference type="Google" id="ProtNLM"/>
    </source>
</evidence>
<proteinExistence type="predicted"/>
<organism evidence="1 2">
    <name type="scientific">Micrococcoides hystricis</name>
    <dbReference type="NCBI Taxonomy" id="1572761"/>
    <lineage>
        <taxon>Bacteria</taxon>
        <taxon>Bacillati</taxon>
        <taxon>Actinomycetota</taxon>
        <taxon>Actinomycetes</taxon>
        <taxon>Micrococcales</taxon>
        <taxon>Micrococcaceae</taxon>
        <taxon>Micrococcoides</taxon>
    </lineage>
</organism>
<comment type="caution">
    <text evidence="1">The sequence shown here is derived from an EMBL/GenBank/DDBJ whole genome shotgun (WGS) entry which is preliminary data.</text>
</comment>
<dbReference type="EMBL" id="JBHLUB010000001">
    <property type="protein sequence ID" value="MFC0581098.1"/>
    <property type="molecule type" value="Genomic_DNA"/>
</dbReference>
<name>A0ABV6P7I9_9MICC</name>
<dbReference type="Proteomes" id="UP001589862">
    <property type="component" value="Unassembled WGS sequence"/>
</dbReference>
<dbReference type="RefSeq" id="WP_377457661.1">
    <property type="nucleotide sequence ID" value="NZ_JBHLUB010000001.1"/>
</dbReference>
<sequence length="249" mass="27786">MSRASITRKESSYLVRNFTIGDLTAAYRLADIENPDPFAPEEVHLVHAGRDLSRTQLASLRYDGALVPAVGSVYAERPLRTPAERSRALALMIEDSWGQDPVFCRWSAAWLYGVSGPPAFAEFLSRLYVHPAKDYRSREFRSYQLNLDKDEFYRVGEVVAISPAQCAAELLIHEYSPKAWVAAAALLKKDGLPCPRKVAQALAATERLGLPAMRRRAQRHLTEWLACSARPLPIDTEEKKSLAAPSPVH</sequence>
<accession>A0ABV6P7I9</accession>
<keyword evidence="2" id="KW-1185">Reference proteome</keyword>
<gene>
    <name evidence="1" type="ORF">ACFFFR_01665</name>
</gene>